<dbReference type="Gene3D" id="3.40.50.2020">
    <property type="match status" value="1"/>
</dbReference>
<dbReference type="PANTHER" id="PTHR47505:SF1">
    <property type="entry name" value="DNA UTILIZATION PROTEIN YHGH"/>
    <property type="match status" value="1"/>
</dbReference>
<protein>
    <submittedName>
        <fullName evidence="2">Competence protein ComFC</fullName>
    </submittedName>
</protein>
<evidence type="ECO:0000313" key="3">
    <source>
        <dbReference type="Proteomes" id="UP000245921"/>
    </source>
</evidence>
<comment type="similarity">
    <text evidence="1">Belongs to the ComF/GntX family.</text>
</comment>
<name>A0AA45C7I3_9BACT</name>
<keyword evidence="3" id="KW-1185">Reference proteome</keyword>
<comment type="caution">
    <text evidence="2">The sequence shown here is derived from an EMBL/GenBank/DDBJ whole genome shotgun (WGS) entry which is preliminary data.</text>
</comment>
<organism evidence="2 3">
    <name type="scientific">Oceanotoga teriensis</name>
    <dbReference type="NCBI Taxonomy" id="515440"/>
    <lineage>
        <taxon>Bacteria</taxon>
        <taxon>Thermotogati</taxon>
        <taxon>Thermotogota</taxon>
        <taxon>Thermotogae</taxon>
        <taxon>Petrotogales</taxon>
        <taxon>Petrotogaceae</taxon>
        <taxon>Oceanotoga</taxon>
    </lineage>
</organism>
<dbReference type="InterPro" id="IPR029057">
    <property type="entry name" value="PRTase-like"/>
</dbReference>
<dbReference type="SUPFAM" id="SSF53271">
    <property type="entry name" value="PRTase-like"/>
    <property type="match status" value="1"/>
</dbReference>
<gene>
    <name evidence="2" type="ORF">C7380_10585</name>
</gene>
<dbReference type="CDD" id="cd06223">
    <property type="entry name" value="PRTases_typeI"/>
    <property type="match status" value="1"/>
</dbReference>
<dbReference type="EMBL" id="QGGI01000005">
    <property type="protein sequence ID" value="PWJ95455.1"/>
    <property type="molecule type" value="Genomic_DNA"/>
</dbReference>
<proteinExistence type="inferred from homology"/>
<dbReference type="InterPro" id="IPR000836">
    <property type="entry name" value="PRTase_dom"/>
</dbReference>
<dbReference type="PANTHER" id="PTHR47505">
    <property type="entry name" value="DNA UTILIZATION PROTEIN YHGH"/>
    <property type="match status" value="1"/>
</dbReference>
<accession>A0AA45C7I3</accession>
<dbReference type="RefSeq" id="WP_109604365.1">
    <property type="nucleotide sequence ID" value="NZ_JAMHJO010000003.1"/>
</dbReference>
<dbReference type="InterPro" id="IPR051910">
    <property type="entry name" value="ComF/GntX_DNA_util-trans"/>
</dbReference>
<sequence>MFEHRCLNCGAKVNFGEFICDNCSMFIYEPSHTKSIYDIYHMGYYKDSLAILIKEFKYNKNLKIGKYLTDILCEYFRSIDIENHDYYVSYVPSNYFSIYNKGFIPAKIIADRFAKNFGLKVINLFKSKSYKRQASLSLNERHKNIQKKIKITTSIPKYLIIVDDVYTTGASMFECMNIIKKNVDFCLGLTLAKAHYGGDSFEEQV</sequence>
<evidence type="ECO:0000313" key="2">
    <source>
        <dbReference type="EMBL" id="PWJ95455.1"/>
    </source>
</evidence>
<dbReference type="Proteomes" id="UP000245921">
    <property type="component" value="Unassembled WGS sequence"/>
</dbReference>
<reference evidence="2 3" key="1">
    <citation type="submission" date="2018-05" db="EMBL/GenBank/DDBJ databases">
        <title>Genomic Encyclopedia of Type Strains, Phase IV (KMG-IV): sequencing the most valuable type-strain genomes for metagenomic binning, comparative biology and taxonomic classification.</title>
        <authorList>
            <person name="Goeker M."/>
        </authorList>
    </citation>
    <scope>NUCLEOTIDE SEQUENCE [LARGE SCALE GENOMIC DNA]</scope>
    <source>
        <strain evidence="2 3">DSM 24906</strain>
    </source>
</reference>
<evidence type="ECO:0000256" key="1">
    <source>
        <dbReference type="ARBA" id="ARBA00008007"/>
    </source>
</evidence>
<dbReference type="AlphaFoldDB" id="A0AA45C7I3"/>